<dbReference type="RefSeq" id="WP_149849572.1">
    <property type="nucleotide sequence ID" value="NZ_VUOB01000021.1"/>
</dbReference>
<dbReference type="Proteomes" id="UP000323454">
    <property type="component" value="Unassembled WGS sequence"/>
</dbReference>
<dbReference type="AlphaFoldDB" id="A0A5B2XGS4"/>
<organism evidence="2 3">
    <name type="scientific">Solihabitans fulvus</name>
    <dbReference type="NCBI Taxonomy" id="1892852"/>
    <lineage>
        <taxon>Bacteria</taxon>
        <taxon>Bacillati</taxon>
        <taxon>Actinomycetota</taxon>
        <taxon>Actinomycetes</taxon>
        <taxon>Pseudonocardiales</taxon>
        <taxon>Pseudonocardiaceae</taxon>
        <taxon>Solihabitans</taxon>
    </lineage>
</organism>
<protein>
    <submittedName>
        <fullName evidence="2">Lipocalin-like domain-containing protein</fullName>
    </submittedName>
</protein>
<gene>
    <name evidence="2" type="ORF">F0L68_11855</name>
</gene>
<dbReference type="InterPro" id="IPR024311">
    <property type="entry name" value="Lipocalin-like"/>
</dbReference>
<accession>A0A5B2XGS4</accession>
<reference evidence="2 3" key="1">
    <citation type="submission" date="2019-09" db="EMBL/GenBank/DDBJ databases">
        <title>Goodfellowia gen. nov., a new genus of the Pseudonocardineae related to Actinoalloteichus, containing Goodfellowia coeruleoviolacea gen. nov., comb. nov. gen. nov., comb. nov.</title>
        <authorList>
            <person name="Labeda D."/>
        </authorList>
    </citation>
    <scope>NUCLEOTIDE SEQUENCE [LARGE SCALE GENOMIC DNA]</scope>
    <source>
        <strain evidence="2 3">AN110305</strain>
    </source>
</reference>
<reference evidence="2 3" key="2">
    <citation type="submission" date="2019-09" db="EMBL/GenBank/DDBJ databases">
        <authorList>
            <person name="Jin C."/>
        </authorList>
    </citation>
    <scope>NUCLEOTIDE SEQUENCE [LARGE SCALE GENOMIC DNA]</scope>
    <source>
        <strain evidence="2 3">AN110305</strain>
    </source>
</reference>
<evidence type="ECO:0000313" key="3">
    <source>
        <dbReference type="Proteomes" id="UP000323454"/>
    </source>
</evidence>
<dbReference type="OrthoDB" id="118834at2"/>
<proteinExistence type="predicted"/>
<name>A0A5B2XGS4_9PSEU</name>
<evidence type="ECO:0000313" key="2">
    <source>
        <dbReference type="EMBL" id="KAA2262593.1"/>
    </source>
</evidence>
<comment type="caution">
    <text evidence="2">The sequence shown here is derived from an EMBL/GenBank/DDBJ whole genome shotgun (WGS) entry which is preliminary data.</text>
</comment>
<evidence type="ECO:0000259" key="1">
    <source>
        <dbReference type="Pfam" id="PF13924"/>
    </source>
</evidence>
<sequence length="129" mass="14200">MAGTDLVGVWLLVSFHDVDDAGRTSAGPLGADPSGLLIYTADGHVSVSMMRTEPGPAPGFMGYAGRWRRDGDRVVHRIEVTPRADWVGTEQVRAAEFAGDRLTLHASTTVHGRRQRRVLVWRRAQPRRA</sequence>
<dbReference type="Pfam" id="PF13924">
    <property type="entry name" value="Lipocalin_5"/>
    <property type="match status" value="2"/>
</dbReference>
<feature type="domain" description="Lipocalin-like" evidence="1">
    <location>
        <begin position="60"/>
        <end position="124"/>
    </location>
</feature>
<feature type="domain" description="Lipocalin-like" evidence="1">
    <location>
        <begin position="7"/>
        <end position="56"/>
    </location>
</feature>
<dbReference type="EMBL" id="VUOB01000021">
    <property type="protein sequence ID" value="KAA2262593.1"/>
    <property type="molecule type" value="Genomic_DNA"/>
</dbReference>
<keyword evidence="3" id="KW-1185">Reference proteome</keyword>